<dbReference type="AlphaFoldDB" id="A0A6J4M4S4"/>
<name>A0A6J4M4S4_9BACT</name>
<proteinExistence type="predicted"/>
<dbReference type="EMBL" id="CADCTU010000753">
    <property type="protein sequence ID" value="CAA9350270.1"/>
    <property type="molecule type" value="Genomic_DNA"/>
</dbReference>
<accession>A0A6J4M4S4</accession>
<feature type="compositionally biased region" description="Low complexity" evidence="1">
    <location>
        <begin position="126"/>
        <end position="138"/>
    </location>
</feature>
<gene>
    <name evidence="2" type="ORF">AVDCRST_MAG11-3478</name>
</gene>
<feature type="compositionally biased region" description="Low complexity" evidence="1">
    <location>
        <begin position="16"/>
        <end position="51"/>
    </location>
</feature>
<feature type="non-terminal residue" evidence="2">
    <location>
        <position position="1"/>
    </location>
</feature>
<reference evidence="2" key="1">
    <citation type="submission" date="2020-02" db="EMBL/GenBank/DDBJ databases">
        <authorList>
            <person name="Meier V. D."/>
        </authorList>
    </citation>
    <scope>NUCLEOTIDE SEQUENCE</scope>
    <source>
        <strain evidence="2">AVDCRST_MAG11</strain>
    </source>
</reference>
<organism evidence="2">
    <name type="scientific">uncultured Gemmatimonadaceae bacterium</name>
    <dbReference type="NCBI Taxonomy" id="246130"/>
    <lineage>
        <taxon>Bacteria</taxon>
        <taxon>Pseudomonadati</taxon>
        <taxon>Gemmatimonadota</taxon>
        <taxon>Gemmatimonadia</taxon>
        <taxon>Gemmatimonadales</taxon>
        <taxon>Gemmatimonadaceae</taxon>
        <taxon>environmental samples</taxon>
    </lineage>
</organism>
<evidence type="ECO:0000313" key="2">
    <source>
        <dbReference type="EMBL" id="CAA9350270.1"/>
    </source>
</evidence>
<protein>
    <submittedName>
        <fullName evidence="2">Uncharacterized protein</fullName>
    </submittedName>
</protein>
<evidence type="ECO:0000256" key="1">
    <source>
        <dbReference type="SAM" id="MobiDB-lite"/>
    </source>
</evidence>
<sequence length="138" mass="14457">CRPLPPVPSPPPPAAPRLSPSGRCRSRSRPCSSWQAARSSPARPTRSRSSTWLARCSAPDSGSATSPVRSRSRAPSYSSCPASPQSAPSNSAASCSGRSSRTCSWCTRRRLRPPPYCSSSRPWCTPAAASSRASPGSA</sequence>
<feature type="compositionally biased region" description="Pro residues" evidence="1">
    <location>
        <begin position="1"/>
        <end position="15"/>
    </location>
</feature>
<feature type="non-terminal residue" evidence="2">
    <location>
        <position position="138"/>
    </location>
</feature>
<feature type="region of interest" description="Disordered" evidence="1">
    <location>
        <begin position="1"/>
        <end position="138"/>
    </location>
</feature>
<feature type="compositionally biased region" description="Low complexity" evidence="1">
    <location>
        <begin position="63"/>
        <end position="106"/>
    </location>
</feature>